<feature type="compositionally biased region" description="Polar residues" evidence="14">
    <location>
        <begin position="807"/>
        <end position="835"/>
    </location>
</feature>
<dbReference type="InterPro" id="IPR004843">
    <property type="entry name" value="Calcineurin-like_PHP"/>
</dbReference>
<dbReference type="InterPro" id="IPR029052">
    <property type="entry name" value="Metallo-depent_PP-like"/>
</dbReference>
<reference evidence="18 19" key="1">
    <citation type="submission" date="2021-01" db="EMBL/GenBank/DDBJ databases">
        <title>Genomic Encyclopedia of Type Strains, Phase IV (KMG-IV): sequencing the most valuable type-strain genomes for metagenomic binning, comparative biology and taxonomic classification.</title>
        <authorList>
            <person name="Goeker M."/>
        </authorList>
    </citation>
    <scope>NUCLEOTIDE SEQUENCE [LARGE SCALE GENOMIC DNA]</scope>
    <source>
        <strain evidence="18 19">DSM 27513</strain>
    </source>
</reference>
<keyword evidence="15" id="KW-0472">Membrane</keyword>
<comment type="catalytic activity">
    <reaction evidence="2">
        <text>a nucleoside 2',3'-cyclic phosphate + H2O = a nucleoside 3'-phosphate + H(+)</text>
        <dbReference type="Rhea" id="RHEA:19621"/>
        <dbReference type="ChEBI" id="CHEBI:15377"/>
        <dbReference type="ChEBI" id="CHEBI:15378"/>
        <dbReference type="ChEBI" id="CHEBI:66949"/>
        <dbReference type="ChEBI" id="CHEBI:66954"/>
        <dbReference type="EC" id="3.1.4.16"/>
    </reaction>
</comment>
<feature type="compositionally biased region" description="Basic and acidic residues" evidence="14">
    <location>
        <begin position="744"/>
        <end position="755"/>
    </location>
</feature>
<dbReference type="Pfam" id="PF00746">
    <property type="entry name" value="Gram_pos_anchor"/>
    <property type="match status" value="1"/>
</dbReference>
<organism evidence="18 19">
    <name type="scientific">Streptococcus saliviloxodontae</name>
    <dbReference type="NCBI Taxonomy" id="1349416"/>
    <lineage>
        <taxon>Bacteria</taxon>
        <taxon>Bacillati</taxon>
        <taxon>Bacillota</taxon>
        <taxon>Bacilli</taxon>
        <taxon>Lactobacillales</taxon>
        <taxon>Streptococcaceae</taxon>
        <taxon>Streptococcus</taxon>
    </lineage>
</organism>
<dbReference type="Gene3D" id="3.90.780.10">
    <property type="entry name" value="5'-Nucleotidase, C-terminal domain"/>
    <property type="match status" value="1"/>
</dbReference>
<dbReference type="NCBIfam" id="TIGR01167">
    <property type="entry name" value="LPXTG_anchor"/>
    <property type="match status" value="1"/>
</dbReference>
<dbReference type="Proteomes" id="UP000809081">
    <property type="component" value="Unassembled WGS sequence"/>
</dbReference>
<evidence type="ECO:0000256" key="8">
    <source>
        <dbReference type="ARBA" id="ARBA00022723"/>
    </source>
</evidence>
<dbReference type="Gene3D" id="3.60.21.10">
    <property type="match status" value="1"/>
</dbReference>
<keyword evidence="13" id="KW-0511">Multifunctional enzyme</keyword>
<dbReference type="NCBIfam" id="NF006938">
    <property type="entry name" value="PRK09420.1"/>
    <property type="match status" value="1"/>
</dbReference>
<accession>A0ABS2PML8</accession>
<keyword evidence="15" id="KW-1133">Transmembrane helix</keyword>
<dbReference type="PROSITE" id="PS50847">
    <property type="entry name" value="GRAM_POS_ANCHORING"/>
    <property type="match status" value="1"/>
</dbReference>
<protein>
    <submittedName>
        <fullName evidence="18">2',3'-cyclic-nucleotide 2'-phosphodiesterase/3'-nucleotidase</fullName>
        <ecNumber evidence="18">3.1.3.6</ecNumber>
        <ecNumber evidence="18">3.1.4.16</ecNumber>
    </submittedName>
</protein>
<dbReference type="InterPro" id="IPR041827">
    <property type="entry name" value="CpdB_N"/>
</dbReference>
<evidence type="ECO:0000256" key="2">
    <source>
        <dbReference type="ARBA" id="ARBA00001730"/>
    </source>
</evidence>
<dbReference type="EC" id="3.1.3.6" evidence="18"/>
<keyword evidence="6" id="KW-0134">Cell wall</keyword>
<evidence type="ECO:0000256" key="1">
    <source>
        <dbReference type="ARBA" id="ARBA00000527"/>
    </source>
</evidence>
<dbReference type="PROSITE" id="PS00786">
    <property type="entry name" value="5_NUCLEOTIDASE_2"/>
    <property type="match status" value="1"/>
</dbReference>
<dbReference type="PANTHER" id="PTHR11575:SF6">
    <property type="entry name" value="2',3'-CYCLIC-NUCLEOTIDE 2'-PHOSPHODIESTERASE_3'-NUCLEOTIDASE"/>
    <property type="match status" value="1"/>
</dbReference>
<dbReference type="EC" id="3.1.4.16" evidence="18"/>
<evidence type="ECO:0000256" key="14">
    <source>
        <dbReference type="SAM" id="MobiDB-lite"/>
    </source>
</evidence>
<evidence type="ECO:0000256" key="13">
    <source>
        <dbReference type="ARBA" id="ARBA00023268"/>
    </source>
</evidence>
<dbReference type="GO" id="GO:0008663">
    <property type="term" value="F:2',3'-cyclic-nucleotide 2'-phosphodiesterase activity"/>
    <property type="evidence" value="ECO:0007669"/>
    <property type="project" value="UniProtKB-EC"/>
</dbReference>
<evidence type="ECO:0000256" key="12">
    <source>
        <dbReference type="ARBA" id="ARBA00023088"/>
    </source>
</evidence>
<name>A0ABS2PML8_9STRE</name>
<keyword evidence="10" id="KW-0547">Nucleotide-binding</keyword>
<feature type="signal peptide" evidence="16">
    <location>
        <begin position="1"/>
        <end position="19"/>
    </location>
</feature>
<dbReference type="SUPFAM" id="SSF55816">
    <property type="entry name" value="5'-nucleotidase (syn. UDP-sugar hydrolase), C-terminal domain"/>
    <property type="match status" value="1"/>
</dbReference>
<comment type="caution">
    <text evidence="18">The sequence shown here is derived from an EMBL/GenBank/DDBJ whole genome shotgun (WGS) entry which is preliminary data.</text>
</comment>
<keyword evidence="19" id="KW-1185">Reference proteome</keyword>
<dbReference type="Pfam" id="PF00149">
    <property type="entry name" value="Metallophos"/>
    <property type="match status" value="1"/>
</dbReference>
<feature type="transmembrane region" description="Helical" evidence="15">
    <location>
        <begin position="893"/>
        <end position="910"/>
    </location>
</feature>
<evidence type="ECO:0000256" key="9">
    <source>
        <dbReference type="ARBA" id="ARBA00022729"/>
    </source>
</evidence>
<dbReference type="PRINTS" id="PR01607">
    <property type="entry name" value="APYRASEFAMLY"/>
</dbReference>
<evidence type="ECO:0000256" key="4">
    <source>
        <dbReference type="ARBA" id="ARBA00004196"/>
    </source>
</evidence>
<dbReference type="InterPro" id="IPR006146">
    <property type="entry name" value="5'-Nucleotdase_CS"/>
</dbReference>
<feature type="domain" description="Gram-positive cocci surface proteins LPxTG" evidence="17">
    <location>
        <begin position="883"/>
        <end position="915"/>
    </location>
</feature>
<evidence type="ECO:0000256" key="10">
    <source>
        <dbReference type="ARBA" id="ARBA00022741"/>
    </source>
</evidence>
<keyword evidence="11 18" id="KW-0378">Hydrolase</keyword>
<evidence type="ECO:0000256" key="7">
    <source>
        <dbReference type="ARBA" id="ARBA00022525"/>
    </source>
</evidence>
<evidence type="ECO:0000256" key="15">
    <source>
        <dbReference type="SAM" id="Phobius"/>
    </source>
</evidence>
<dbReference type="EMBL" id="JAFBEI010000031">
    <property type="protein sequence ID" value="MBM7636675.1"/>
    <property type="molecule type" value="Genomic_DNA"/>
</dbReference>
<dbReference type="InterPro" id="IPR006179">
    <property type="entry name" value="5_nucleotidase/apyrase"/>
</dbReference>
<evidence type="ECO:0000313" key="19">
    <source>
        <dbReference type="Proteomes" id="UP000809081"/>
    </source>
</evidence>
<gene>
    <name evidence="18" type="ORF">JOC31_001499</name>
</gene>
<feature type="compositionally biased region" description="Basic and acidic residues" evidence="14">
    <location>
        <begin position="764"/>
        <end position="806"/>
    </location>
</feature>
<feature type="chain" id="PRO_5046031180" evidence="16">
    <location>
        <begin position="20"/>
        <end position="915"/>
    </location>
</feature>
<dbReference type="SUPFAM" id="SSF56300">
    <property type="entry name" value="Metallo-dependent phosphatases"/>
    <property type="match status" value="1"/>
</dbReference>
<keyword evidence="15" id="KW-0812">Transmembrane</keyword>
<dbReference type="CDD" id="cd07410">
    <property type="entry name" value="MPP_CpdB_N"/>
    <property type="match status" value="1"/>
</dbReference>
<feature type="region of interest" description="Disordered" evidence="14">
    <location>
        <begin position="739"/>
        <end position="835"/>
    </location>
</feature>
<dbReference type="PANTHER" id="PTHR11575">
    <property type="entry name" value="5'-NUCLEOTIDASE-RELATED"/>
    <property type="match status" value="1"/>
</dbReference>
<dbReference type="InterPro" id="IPR019931">
    <property type="entry name" value="LPXTG_anchor"/>
</dbReference>
<evidence type="ECO:0000259" key="17">
    <source>
        <dbReference type="PROSITE" id="PS50847"/>
    </source>
</evidence>
<evidence type="ECO:0000256" key="6">
    <source>
        <dbReference type="ARBA" id="ARBA00022512"/>
    </source>
</evidence>
<keyword evidence="8" id="KW-0479">Metal-binding</keyword>
<sequence length="915" mass="99803">MAKSYIPKSALLLSALVLASSGQLIKADEITSDLPSDTATELVATQDQATATSSVDTATIETTVSDSTAAPTDVTSDLVTTETVATTTETPVSDSETSTTENVPVTEAITEPSTEATVAEPVEGDSVNMRILSTTDLHTNLVNYDYYQDKESQAVGLAKTAVLIKQAREENSNTVLVDSGDTIQGTPFGTYEALINPVKEGETHPMYKAFEKLGYDAETLGNHEFNYGLEFIDRMVKAANINIINANIRNAKTGENYYTPYKIIEKNFTNTDGKPVTIKIGITGVVPTQILVWDKANLEGKVIVDDPLEAVKAMVPKMKADGADFILVAAHSGIGDDQYTKNEENEGYQLAAIDGVDAVATGHSHANFPNGDGTSFYARYAGVDDVNGLINGKPVVMAGKFGDHLGIMDIQLTYKDGKWTVANSKAKLQKIDTKSTDVDQELIDMVAEEHQGTIDYVRKEVGETTAPITSYFAQVTDDPSIQIVNNAQEWYVKQQLAGTADADLPILSAAAPFKAGTRGDASYYTDIPVGPLAIKNVADLYLYDNVTAIIKLTGAQIKEWLEMSAGQFNQIDPNSTEPQQLINSNYRSYNFDVIDGLTYQFDITQPNKYDFEGNLVNPDANRVRNLQYQGKDIDPDQVFIVASNNYRATGNFPGVRDAAEKRLLNLENRQVLIDYIVSEKVINPSADNNWSFTDSIKGADLRFLSSETAQNHLADNKNITYVGASSSEGFGEYQFHYTASENQQDNKTDDQDNKASDNTSDNQNTKDSDKASDNQNTKDSDKASDNQNTKDSDKASDNQNTKDNDKSNNNQNVKSDKASNNQSSKYSTNNVQNTKANADSQLETVIYQTVAKAYQETLSHKQNQVVAATKANSKLAKAQETTLPETGSQESSTLTMIGLGMMSILGFFGLKKRRH</sequence>
<keyword evidence="9 16" id="KW-0732">Signal</keyword>
<dbReference type="GO" id="GO:0008254">
    <property type="term" value="F:3'-nucleotidase activity"/>
    <property type="evidence" value="ECO:0007669"/>
    <property type="project" value="UniProtKB-EC"/>
</dbReference>
<evidence type="ECO:0000313" key="18">
    <source>
        <dbReference type="EMBL" id="MBM7636675.1"/>
    </source>
</evidence>
<comment type="similarity">
    <text evidence="5">Belongs to the 5'-nucleotidase family.</text>
</comment>
<proteinExistence type="inferred from homology"/>
<evidence type="ECO:0000256" key="11">
    <source>
        <dbReference type="ARBA" id="ARBA00022801"/>
    </source>
</evidence>
<dbReference type="InterPro" id="IPR036907">
    <property type="entry name" value="5'-Nucleotdase_C_sf"/>
</dbReference>
<comment type="catalytic activity">
    <reaction evidence="1">
        <text>a ribonucleoside 3'-phosphate + H2O = a ribonucleoside + phosphate</text>
        <dbReference type="Rhea" id="RHEA:10144"/>
        <dbReference type="ChEBI" id="CHEBI:13197"/>
        <dbReference type="ChEBI" id="CHEBI:15377"/>
        <dbReference type="ChEBI" id="CHEBI:18254"/>
        <dbReference type="ChEBI" id="CHEBI:43474"/>
        <dbReference type="EC" id="3.1.3.6"/>
    </reaction>
</comment>
<keyword evidence="7" id="KW-0964">Secreted</keyword>
<comment type="subcellular location">
    <subcellularLocation>
        <location evidence="4">Cell envelope</location>
    </subcellularLocation>
</comment>
<evidence type="ECO:0000256" key="16">
    <source>
        <dbReference type="SAM" id="SignalP"/>
    </source>
</evidence>
<evidence type="ECO:0000256" key="3">
    <source>
        <dbReference type="ARBA" id="ARBA00001968"/>
    </source>
</evidence>
<evidence type="ECO:0000256" key="5">
    <source>
        <dbReference type="ARBA" id="ARBA00006654"/>
    </source>
</evidence>
<dbReference type="InterPro" id="IPR008334">
    <property type="entry name" value="5'-Nucleotdase_C"/>
</dbReference>
<keyword evidence="12" id="KW-0572">Peptidoglycan-anchor</keyword>
<dbReference type="Pfam" id="PF02872">
    <property type="entry name" value="5_nucleotid_C"/>
    <property type="match status" value="1"/>
</dbReference>
<dbReference type="RefSeq" id="WP_205017544.1">
    <property type="nucleotide sequence ID" value="NZ_JAFBEI010000031.1"/>
</dbReference>
<comment type="cofactor">
    <cofactor evidence="3">
        <name>a divalent metal cation</name>
        <dbReference type="ChEBI" id="CHEBI:60240"/>
    </cofactor>
</comment>